<organism evidence="1 2">
    <name type="scientific">Ascobolus immersus RN42</name>
    <dbReference type="NCBI Taxonomy" id="1160509"/>
    <lineage>
        <taxon>Eukaryota</taxon>
        <taxon>Fungi</taxon>
        <taxon>Dikarya</taxon>
        <taxon>Ascomycota</taxon>
        <taxon>Pezizomycotina</taxon>
        <taxon>Pezizomycetes</taxon>
        <taxon>Pezizales</taxon>
        <taxon>Ascobolaceae</taxon>
        <taxon>Ascobolus</taxon>
    </lineage>
</organism>
<reference evidence="1 2" key="1">
    <citation type="journal article" date="2018" name="Nat. Ecol. Evol.">
        <title>Pezizomycetes genomes reveal the molecular basis of ectomycorrhizal truffle lifestyle.</title>
        <authorList>
            <person name="Murat C."/>
            <person name="Payen T."/>
            <person name="Noel B."/>
            <person name="Kuo A."/>
            <person name="Morin E."/>
            <person name="Chen J."/>
            <person name="Kohler A."/>
            <person name="Krizsan K."/>
            <person name="Balestrini R."/>
            <person name="Da Silva C."/>
            <person name="Montanini B."/>
            <person name="Hainaut M."/>
            <person name="Levati E."/>
            <person name="Barry K.W."/>
            <person name="Belfiori B."/>
            <person name="Cichocki N."/>
            <person name="Clum A."/>
            <person name="Dockter R.B."/>
            <person name="Fauchery L."/>
            <person name="Guy J."/>
            <person name="Iotti M."/>
            <person name="Le Tacon F."/>
            <person name="Lindquist E.A."/>
            <person name="Lipzen A."/>
            <person name="Malagnac F."/>
            <person name="Mello A."/>
            <person name="Molinier V."/>
            <person name="Miyauchi S."/>
            <person name="Poulain J."/>
            <person name="Riccioni C."/>
            <person name="Rubini A."/>
            <person name="Sitrit Y."/>
            <person name="Splivallo R."/>
            <person name="Traeger S."/>
            <person name="Wang M."/>
            <person name="Zifcakova L."/>
            <person name="Wipf D."/>
            <person name="Zambonelli A."/>
            <person name="Paolocci F."/>
            <person name="Nowrousian M."/>
            <person name="Ottonello S."/>
            <person name="Baldrian P."/>
            <person name="Spatafora J.W."/>
            <person name="Henrissat B."/>
            <person name="Nagy L.G."/>
            <person name="Aury J.M."/>
            <person name="Wincker P."/>
            <person name="Grigoriev I.V."/>
            <person name="Bonfante P."/>
            <person name="Martin F.M."/>
        </authorList>
    </citation>
    <scope>NUCLEOTIDE SEQUENCE [LARGE SCALE GENOMIC DNA]</scope>
    <source>
        <strain evidence="1 2">RN42</strain>
    </source>
</reference>
<protein>
    <submittedName>
        <fullName evidence="1">Uncharacterized protein</fullName>
    </submittedName>
</protein>
<accession>A0A3N4HZ45</accession>
<proteinExistence type="predicted"/>
<dbReference type="Proteomes" id="UP000275078">
    <property type="component" value="Unassembled WGS sequence"/>
</dbReference>
<dbReference type="AlphaFoldDB" id="A0A3N4HZ45"/>
<evidence type="ECO:0000313" key="1">
    <source>
        <dbReference type="EMBL" id="RPA77748.1"/>
    </source>
</evidence>
<keyword evidence="2" id="KW-1185">Reference proteome</keyword>
<gene>
    <name evidence="1" type="ORF">BJ508DRAFT_164405</name>
</gene>
<dbReference type="EMBL" id="ML119721">
    <property type="protein sequence ID" value="RPA77748.1"/>
    <property type="molecule type" value="Genomic_DNA"/>
</dbReference>
<name>A0A3N4HZ45_ASCIM</name>
<evidence type="ECO:0000313" key="2">
    <source>
        <dbReference type="Proteomes" id="UP000275078"/>
    </source>
</evidence>
<sequence>MAEWITGHHANRTSARLYPKTTIIRQIAVFKFSLFKGGIDASPNPHLQGHPAFSLPSPWPCGILRPVVHPAQTALLSFSVLSFSFFSNMLSMPRNNQIDCRRSISSRTFRSGGSPGISKVSQGLNSLERKMLDFPFFCTRVVPGWIRDLVRRKSFWLGIIWDWDGRGEDG</sequence>